<proteinExistence type="predicted"/>
<dbReference type="AlphaFoldDB" id="A0AAV1VAP7"/>
<keyword evidence="1" id="KW-0175">Coiled coil</keyword>
<comment type="caution">
    <text evidence="3">The sequence shown here is derived from an EMBL/GenBank/DDBJ whole genome shotgun (WGS) entry which is preliminary data.</text>
</comment>
<feature type="compositionally biased region" description="Low complexity" evidence="2">
    <location>
        <begin position="365"/>
        <end position="375"/>
    </location>
</feature>
<organism evidence="3 4">
    <name type="scientific">Peronospora matthiolae</name>
    <dbReference type="NCBI Taxonomy" id="2874970"/>
    <lineage>
        <taxon>Eukaryota</taxon>
        <taxon>Sar</taxon>
        <taxon>Stramenopiles</taxon>
        <taxon>Oomycota</taxon>
        <taxon>Peronosporomycetes</taxon>
        <taxon>Peronosporales</taxon>
        <taxon>Peronosporaceae</taxon>
        <taxon>Peronospora</taxon>
    </lineage>
</organism>
<dbReference type="Proteomes" id="UP001162060">
    <property type="component" value="Unassembled WGS sequence"/>
</dbReference>
<feature type="compositionally biased region" description="Low complexity" evidence="2">
    <location>
        <begin position="422"/>
        <end position="438"/>
    </location>
</feature>
<evidence type="ECO:0000313" key="3">
    <source>
        <dbReference type="EMBL" id="CAK7943113.1"/>
    </source>
</evidence>
<feature type="region of interest" description="Disordered" evidence="2">
    <location>
        <begin position="1"/>
        <end position="32"/>
    </location>
</feature>
<reference evidence="3" key="1">
    <citation type="submission" date="2024-01" db="EMBL/GenBank/DDBJ databases">
        <authorList>
            <person name="Webb A."/>
        </authorList>
    </citation>
    <scope>NUCLEOTIDE SEQUENCE</scope>
    <source>
        <strain evidence="3">Pm1</strain>
    </source>
</reference>
<feature type="coiled-coil region" evidence="1">
    <location>
        <begin position="216"/>
        <end position="250"/>
    </location>
</feature>
<evidence type="ECO:0000256" key="1">
    <source>
        <dbReference type="SAM" id="Coils"/>
    </source>
</evidence>
<feature type="compositionally biased region" description="Basic and acidic residues" evidence="2">
    <location>
        <begin position="1"/>
        <end position="14"/>
    </location>
</feature>
<feature type="region of interest" description="Disordered" evidence="2">
    <location>
        <begin position="289"/>
        <end position="440"/>
    </location>
</feature>
<feature type="compositionally biased region" description="Low complexity" evidence="2">
    <location>
        <begin position="333"/>
        <end position="347"/>
    </location>
</feature>
<evidence type="ECO:0000256" key="2">
    <source>
        <dbReference type="SAM" id="MobiDB-lite"/>
    </source>
</evidence>
<accession>A0AAV1VAP7</accession>
<name>A0AAV1VAP7_9STRA</name>
<gene>
    <name evidence="3" type="ORF">PM001_LOCUS28263</name>
</gene>
<dbReference type="EMBL" id="CAKLBY020000289">
    <property type="protein sequence ID" value="CAK7943113.1"/>
    <property type="molecule type" value="Genomic_DNA"/>
</dbReference>
<evidence type="ECO:0000313" key="4">
    <source>
        <dbReference type="Proteomes" id="UP001162060"/>
    </source>
</evidence>
<feature type="coiled-coil region" evidence="1">
    <location>
        <begin position="78"/>
        <end position="186"/>
    </location>
</feature>
<protein>
    <submittedName>
        <fullName evidence="3">Uncharacterized protein</fullName>
    </submittedName>
</protein>
<sequence>MDDSNDRLIARPDPVEIPSSSPPAAIPLRSSSSFPSGRVNVLPAIDRHTLQSYINDLYDCAEAGQDQLASYCAIHDQLRAQEIRGARLERQLHDVQELARPIRQYVNERYNALRNSLADAEKKNDDFQEELAVQAERLQEIPILKSSILQLKKTRHAEQEKHRRQLASLENELQSAIASSKEADDRAKLQIEEAKTRFATRQSAIMRELAMTQRDLGTVKTERDRLTAQLSDLKSQHDRLKSELADRDADRGRLSQKISALEVERDQALQSKNSLFARLTEMVASVSPSVLPAPVESSPKNFPRQPKRSPPASPSRESQAKRARYIGSSPRRSASPDPFGSRSSSSESSEDSDPKDSSSDETDDSLLAALSSSRSTARRKNTSSPKKPSSTPTPPPVNVDSSSPEHEPHDNTSGVSLVDLFGEPSSDSESDLSLSGDPRCPRNSLLTPADFVALSDTRIPRDRWIPGYRDRFSRSAVDVFPWSARRVSLISVSELDTDLFYRHFSKPKGYIFPVRLGKAHPPPESSWSSHLITSAKIDQFYDQQSWDIYDQVIPPISFETSGWFEKLAEAYSRFVDSHRQALWESTHFLWISPEQRITDPGLEAFARARRQRRSRAGPRWKRVLQLILQGIIDGLCDLDILLDPMFLHFPRPNEARVWYPGLSANRTNIPNLITALSIDHATERWRTQFRPSIAAHPGSSLPRLIGKFFDRE</sequence>